<reference evidence="9" key="1">
    <citation type="journal article" date="2019" name="Int. J. Syst. Evol. Microbiol.">
        <title>The Global Catalogue of Microorganisms (GCM) 10K type strain sequencing project: providing services to taxonomists for standard genome sequencing and annotation.</title>
        <authorList>
            <consortium name="The Broad Institute Genomics Platform"/>
            <consortium name="The Broad Institute Genome Sequencing Center for Infectious Disease"/>
            <person name="Wu L."/>
            <person name="Ma J."/>
        </authorList>
    </citation>
    <scope>NUCLEOTIDE SEQUENCE [LARGE SCALE GENOMIC DNA]</scope>
    <source>
        <strain evidence="9">CECT 7706</strain>
    </source>
</reference>
<accession>A0ABT8C7W4</accession>
<evidence type="ECO:0000256" key="4">
    <source>
        <dbReference type="ARBA" id="ARBA00023125"/>
    </source>
</evidence>
<evidence type="ECO:0000256" key="2">
    <source>
        <dbReference type="ARBA" id="ARBA00023015"/>
    </source>
</evidence>
<dbReference type="SUPFAM" id="SSF88659">
    <property type="entry name" value="Sigma3 and sigma4 domains of RNA polymerase sigma factors"/>
    <property type="match status" value="1"/>
</dbReference>
<comment type="caution">
    <text evidence="8">The sequence shown here is derived from an EMBL/GenBank/DDBJ whole genome shotgun (WGS) entry which is preliminary data.</text>
</comment>
<dbReference type="InterPro" id="IPR013249">
    <property type="entry name" value="RNA_pol_sigma70_r4_t2"/>
</dbReference>
<evidence type="ECO:0000313" key="9">
    <source>
        <dbReference type="Proteomes" id="UP001236663"/>
    </source>
</evidence>
<dbReference type="RefSeq" id="WP_163384344.1">
    <property type="nucleotide sequence ID" value="NZ_JAUFQS010000007.1"/>
</dbReference>
<evidence type="ECO:0000256" key="1">
    <source>
        <dbReference type="ARBA" id="ARBA00010641"/>
    </source>
</evidence>
<dbReference type="InterPro" id="IPR007627">
    <property type="entry name" value="RNA_pol_sigma70_r2"/>
</dbReference>
<gene>
    <name evidence="8" type="ORF">QWZ15_08685</name>
</gene>
<keyword evidence="9" id="KW-1185">Reference proteome</keyword>
<evidence type="ECO:0000259" key="7">
    <source>
        <dbReference type="Pfam" id="PF08281"/>
    </source>
</evidence>
<evidence type="ECO:0000259" key="6">
    <source>
        <dbReference type="Pfam" id="PF04542"/>
    </source>
</evidence>
<keyword evidence="5" id="KW-0804">Transcription</keyword>
<dbReference type="PANTHER" id="PTHR43133">
    <property type="entry name" value="RNA POLYMERASE ECF-TYPE SIGMA FACTO"/>
    <property type="match status" value="1"/>
</dbReference>
<dbReference type="Pfam" id="PF08281">
    <property type="entry name" value="Sigma70_r4_2"/>
    <property type="match status" value="1"/>
</dbReference>
<dbReference type="NCBIfam" id="TIGR02937">
    <property type="entry name" value="sigma70-ECF"/>
    <property type="match status" value="1"/>
</dbReference>
<dbReference type="InterPro" id="IPR013325">
    <property type="entry name" value="RNA_pol_sigma_r2"/>
</dbReference>
<name>A0ABT8C7W4_9BACT</name>
<dbReference type="SUPFAM" id="SSF88946">
    <property type="entry name" value="Sigma2 domain of RNA polymerase sigma factors"/>
    <property type="match status" value="1"/>
</dbReference>
<dbReference type="InterPro" id="IPR014284">
    <property type="entry name" value="RNA_pol_sigma-70_dom"/>
</dbReference>
<dbReference type="EMBL" id="JAUFQS010000007">
    <property type="protein sequence ID" value="MDN3687903.1"/>
    <property type="molecule type" value="Genomic_DNA"/>
</dbReference>
<organism evidence="8 9">
    <name type="scientific">Cyclobacterium jeungdonense</name>
    <dbReference type="NCBI Taxonomy" id="708087"/>
    <lineage>
        <taxon>Bacteria</taxon>
        <taxon>Pseudomonadati</taxon>
        <taxon>Bacteroidota</taxon>
        <taxon>Cytophagia</taxon>
        <taxon>Cytophagales</taxon>
        <taxon>Cyclobacteriaceae</taxon>
        <taxon>Cyclobacterium</taxon>
    </lineage>
</organism>
<dbReference type="InterPro" id="IPR013324">
    <property type="entry name" value="RNA_pol_sigma_r3/r4-like"/>
</dbReference>
<keyword evidence="3" id="KW-0731">Sigma factor</keyword>
<feature type="domain" description="RNA polymerase sigma factor 70 region 4 type 2" evidence="7">
    <location>
        <begin position="105"/>
        <end position="153"/>
    </location>
</feature>
<evidence type="ECO:0000313" key="8">
    <source>
        <dbReference type="EMBL" id="MDN3687903.1"/>
    </source>
</evidence>
<keyword evidence="4" id="KW-0238">DNA-binding</keyword>
<sequence length="165" mass="19781">MSTFFEATIWPLRNKLYRMAYLRTKDRDAANDAVQEAFSKAWVHRNSLERMDNPVGWMVKTLKNQVLQQFRTESRMETLEDYEDPIQEEPVESQANSHSVKLVFRFLEDLPPKQREVFELREVEGLTYDEIAGYLEISPEQVKVNLHRARKKLREFLMKRKDDER</sequence>
<feature type="domain" description="RNA polymerase sigma-70 region 2" evidence="6">
    <location>
        <begin position="13"/>
        <end position="75"/>
    </location>
</feature>
<dbReference type="InterPro" id="IPR039425">
    <property type="entry name" value="RNA_pol_sigma-70-like"/>
</dbReference>
<keyword evidence="2" id="KW-0805">Transcription regulation</keyword>
<protein>
    <submittedName>
        <fullName evidence="8">RNA polymerase sigma factor</fullName>
    </submittedName>
</protein>
<dbReference type="PANTHER" id="PTHR43133:SF8">
    <property type="entry name" value="RNA POLYMERASE SIGMA FACTOR HI_1459-RELATED"/>
    <property type="match status" value="1"/>
</dbReference>
<dbReference type="CDD" id="cd06171">
    <property type="entry name" value="Sigma70_r4"/>
    <property type="match status" value="1"/>
</dbReference>
<dbReference type="Gene3D" id="1.10.1740.10">
    <property type="match status" value="1"/>
</dbReference>
<evidence type="ECO:0000256" key="5">
    <source>
        <dbReference type="ARBA" id="ARBA00023163"/>
    </source>
</evidence>
<comment type="similarity">
    <text evidence="1">Belongs to the sigma-70 factor family. ECF subfamily.</text>
</comment>
<evidence type="ECO:0000256" key="3">
    <source>
        <dbReference type="ARBA" id="ARBA00023082"/>
    </source>
</evidence>
<dbReference type="Pfam" id="PF04542">
    <property type="entry name" value="Sigma70_r2"/>
    <property type="match status" value="1"/>
</dbReference>
<dbReference type="InterPro" id="IPR036388">
    <property type="entry name" value="WH-like_DNA-bd_sf"/>
</dbReference>
<dbReference type="Proteomes" id="UP001236663">
    <property type="component" value="Unassembled WGS sequence"/>
</dbReference>
<dbReference type="Gene3D" id="1.10.10.10">
    <property type="entry name" value="Winged helix-like DNA-binding domain superfamily/Winged helix DNA-binding domain"/>
    <property type="match status" value="1"/>
</dbReference>
<proteinExistence type="inferred from homology"/>